<protein>
    <submittedName>
        <fullName evidence="1">Uncharacterized protein</fullName>
    </submittedName>
</protein>
<dbReference type="EMBL" id="MU003536">
    <property type="protein sequence ID" value="KAF2464504.1"/>
    <property type="molecule type" value="Genomic_DNA"/>
</dbReference>
<reference evidence="1" key="1">
    <citation type="journal article" date="2020" name="Stud. Mycol.">
        <title>101 Dothideomycetes genomes: a test case for predicting lifestyles and emergence of pathogens.</title>
        <authorList>
            <person name="Haridas S."/>
            <person name="Albert R."/>
            <person name="Binder M."/>
            <person name="Bloem J."/>
            <person name="Labutti K."/>
            <person name="Salamov A."/>
            <person name="Andreopoulos B."/>
            <person name="Baker S."/>
            <person name="Barry K."/>
            <person name="Bills G."/>
            <person name="Bluhm B."/>
            <person name="Cannon C."/>
            <person name="Castanera R."/>
            <person name="Culley D."/>
            <person name="Daum C."/>
            <person name="Ezra D."/>
            <person name="Gonzalez J."/>
            <person name="Henrissat B."/>
            <person name="Kuo A."/>
            <person name="Liang C."/>
            <person name="Lipzen A."/>
            <person name="Lutzoni F."/>
            <person name="Magnuson J."/>
            <person name="Mondo S."/>
            <person name="Nolan M."/>
            <person name="Ohm R."/>
            <person name="Pangilinan J."/>
            <person name="Park H.-J."/>
            <person name="Ramirez L."/>
            <person name="Alfaro M."/>
            <person name="Sun H."/>
            <person name="Tritt A."/>
            <person name="Yoshinaga Y."/>
            <person name="Zwiers L.-H."/>
            <person name="Turgeon B."/>
            <person name="Goodwin S."/>
            <person name="Spatafora J."/>
            <person name="Crous P."/>
            <person name="Grigoriev I."/>
        </authorList>
    </citation>
    <scope>NUCLEOTIDE SEQUENCE</scope>
    <source>
        <strain evidence="1">ATCC 200398</strain>
    </source>
</reference>
<evidence type="ECO:0000313" key="1">
    <source>
        <dbReference type="EMBL" id="KAF2464504.1"/>
    </source>
</evidence>
<name>A0ACB6QBT0_9PLEO</name>
<gene>
    <name evidence="1" type="ORF">BDR25DRAFT_361582</name>
</gene>
<accession>A0ACB6QBT0</accession>
<keyword evidence="2" id="KW-1185">Reference proteome</keyword>
<sequence length="314" mass="35018">MEMRKGAIDGTVRILMRVDGDVGARRPWSSMLVVRVARLRFETSQGECLPKSKIKLTHRIAVPILASFCPKAAAGKGFGRLQLDYKRNATYYNNPTHLYRPPRRVAGRGPGAGTLSQAKVPYHRAASLVSFGGGLIRMSFRLLQVRFRHRLTLEGVRAPSPPTEAAPPGAGTWRVGDGGGGRGGGGRYEILDLIYYLLGIEWKRDLRSGLDDVLPKLGELLHNPHYGQGARLMWVSVYEQDYRFSLHCAIVALICLNISYLGHKKANISIPTYQHPPTNTEGSVWEIVFHKIIDVEMMVKLKLFSYNASFRMSS</sequence>
<evidence type="ECO:0000313" key="2">
    <source>
        <dbReference type="Proteomes" id="UP000799755"/>
    </source>
</evidence>
<proteinExistence type="predicted"/>
<organism evidence="1 2">
    <name type="scientific">Lindgomyces ingoldianus</name>
    <dbReference type="NCBI Taxonomy" id="673940"/>
    <lineage>
        <taxon>Eukaryota</taxon>
        <taxon>Fungi</taxon>
        <taxon>Dikarya</taxon>
        <taxon>Ascomycota</taxon>
        <taxon>Pezizomycotina</taxon>
        <taxon>Dothideomycetes</taxon>
        <taxon>Pleosporomycetidae</taxon>
        <taxon>Pleosporales</taxon>
        <taxon>Lindgomycetaceae</taxon>
        <taxon>Lindgomyces</taxon>
    </lineage>
</organism>
<dbReference type="Proteomes" id="UP000799755">
    <property type="component" value="Unassembled WGS sequence"/>
</dbReference>
<comment type="caution">
    <text evidence="1">The sequence shown here is derived from an EMBL/GenBank/DDBJ whole genome shotgun (WGS) entry which is preliminary data.</text>
</comment>